<dbReference type="EMBL" id="JAMYWD010002225">
    <property type="protein sequence ID" value="KAJ4938731.1"/>
    <property type="molecule type" value="Genomic_DNA"/>
</dbReference>
<keyword evidence="2" id="KW-1185">Reference proteome</keyword>
<dbReference type="SUPFAM" id="SSF52058">
    <property type="entry name" value="L domain-like"/>
    <property type="match status" value="1"/>
</dbReference>
<evidence type="ECO:0000313" key="1">
    <source>
        <dbReference type="EMBL" id="KAJ4938731.1"/>
    </source>
</evidence>
<sequence>MTSLRQLYLIGFEELKSLPEGLQQLTMLEELRIGWFSVGPLDFIKGEEDLQHLVSLQQLTLLGWNLTKLTYFLEYQGLICSLMLSPKMPGLEDAEANMLPIRCSGGTKRSYVSMFSPISSSQINSQVIDAQAILGNGTEIRSCHSRQITNIFISTTIYEMLVWIEYLFSVHCTSKIYET</sequence>
<dbReference type="AlphaFoldDB" id="A0A9Q0GLU7"/>
<reference evidence="1" key="1">
    <citation type="journal article" date="2023" name="Plant J.">
        <title>The genome of the king protea, Protea cynaroides.</title>
        <authorList>
            <person name="Chang J."/>
            <person name="Duong T.A."/>
            <person name="Schoeman C."/>
            <person name="Ma X."/>
            <person name="Roodt D."/>
            <person name="Barker N."/>
            <person name="Li Z."/>
            <person name="Van de Peer Y."/>
            <person name="Mizrachi E."/>
        </authorList>
    </citation>
    <scope>NUCLEOTIDE SEQUENCE</scope>
    <source>
        <tissue evidence="1">Young leaves</tissue>
    </source>
</reference>
<proteinExistence type="predicted"/>
<gene>
    <name evidence="1" type="ORF">NE237_014293</name>
</gene>
<dbReference type="Gene3D" id="3.80.10.10">
    <property type="entry name" value="Ribonuclease Inhibitor"/>
    <property type="match status" value="1"/>
</dbReference>
<organism evidence="1 2">
    <name type="scientific">Protea cynaroides</name>
    <dbReference type="NCBI Taxonomy" id="273540"/>
    <lineage>
        <taxon>Eukaryota</taxon>
        <taxon>Viridiplantae</taxon>
        <taxon>Streptophyta</taxon>
        <taxon>Embryophyta</taxon>
        <taxon>Tracheophyta</taxon>
        <taxon>Spermatophyta</taxon>
        <taxon>Magnoliopsida</taxon>
        <taxon>Proteales</taxon>
        <taxon>Proteaceae</taxon>
        <taxon>Protea</taxon>
    </lineage>
</organism>
<evidence type="ECO:0000313" key="2">
    <source>
        <dbReference type="Proteomes" id="UP001141806"/>
    </source>
</evidence>
<protein>
    <submittedName>
        <fullName evidence="1">Uncharacterized protein</fullName>
    </submittedName>
</protein>
<dbReference type="Proteomes" id="UP001141806">
    <property type="component" value="Unassembled WGS sequence"/>
</dbReference>
<name>A0A9Q0GLU7_9MAGN</name>
<comment type="caution">
    <text evidence="1">The sequence shown here is derived from an EMBL/GenBank/DDBJ whole genome shotgun (WGS) entry which is preliminary data.</text>
</comment>
<accession>A0A9Q0GLU7</accession>
<dbReference type="InterPro" id="IPR032675">
    <property type="entry name" value="LRR_dom_sf"/>
</dbReference>